<evidence type="ECO:0000256" key="2">
    <source>
        <dbReference type="ARBA" id="ARBA00007430"/>
    </source>
</evidence>
<evidence type="ECO:0000256" key="4">
    <source>
        <dbReference type="ARBA" id="ARBA00022692"/>
    </source>
</evidence>
<feature type="transmembrane region" description="Helical" evidence="7">
    <location>
        <begin position="451"/>
        <end position="475"/>
    </location>
</feature>
<keyword evidence="4 7" id="KW-0812">Transmembrane</keyword>
<gene>
    <name evidence="8" type="ORF">COU01_02760</name>
</gene>
<dbReference type="InterPro" id="IPR050833">
    <property type="entry name" value="Poly_Biosynth_Transport"/>
</dbReference>
<dbReference type="AlphaFoldDB" id="A0A2H0UZI4"/>
<protein>
    <submittedName>
        <fullName evidence="8">Uncharacterized protein</fullName>
    </submittedName>
</protein>
<name>A0A2H0UZI4_9BACT</name>
<evidence type="ECO:0000256" key="5">
    <source>
        <dbReference type="ARBA" id="ARBA00022989"/>
    </source>
</evidence>
<keyword evidence="6 7" id="KW-0472">Membrane</keyword>
<comment type="caution">
    <text evidence="8">The sequence shown here is derived from an EMBL/GenBank/DDBJ whole genome shotgun (WGS) entry which is preliminary data.</text>
</comment>
<feature type="transmembrane region" description="Helical" evidence="7">
    <location>
        <begin position="120"/>
        <end position="141"/>
    </location>
</feature>
<organism evidence="8 9">
    <name type="scientific">Candidatus Falkowbacteria bacterium CG10_big_fil_rev_8_21_14_0_10_44_15</name>
    <dbReference type="NCBI Taxonomy" id="1974569"/>
    <lineage>
        <taxon>Bacteria</taxon>
        <taxon>Candidatus Falkowiibacteriota</taxon>
    </lineage>
</organism>
<evidence type="ECO:0000256" key="3">
    <source>
        <dbReference type="ARBA" id="ARBA00022475"/>
    </source>
</evidence>
<dbReference type="PANTHER" id="PTHR30250">
    <property type="entry name" value="PST FAMILY PREDICTED COLANIC ACID TRANSPORTER"/>
    <property type="match status" value="1"/>
</dbReference>
<dbReference type="EMBL" id="PFAT01000034">
    <property type="protein sequence ID" value="PIR92251.1"/>
    <property type="molecule type" value="Genomic_DNA"/>
</dbReference>
<reference evidence="9" key="1">
    <citation type="submission" date="2017-09" db="EMBL/GenBank/DDBJ databases">
        <title>Depth-based differentiation of microbial function through sediment-hosted aquifers and enrichment of novel symbionts in the deep terrestrial subsurface.</title>
        <authorList>
            <person name="Probst A.J."/>
            <person name="Ladd B."/>
            <person name="Jarett J.K."/>
            <person name="Geller-Mcgrath D.E."/>
            <person name="Sieber C.M.K."/>
            <person name="Emerson J.B."/>
            <person name="Anantharaman K."/>
            <person name="Thomas B.C."/>
            <person name="Malmstrom R."/>
            <person name="Stieglmeier M."/>
            <person name="Klingl A."/>
            <person name="Woyke T."/>
            <person name="Ryan C.M."/>
            <person name="Banfield J.F."/>
        </authorList>
    </citation>
    <scope>NUCLEOTIDE SEQUENCE [LARGE SCALE GENOMIC DNA]</scope>
</reference>
<feature type="transmembrane region" description="Helical" evidence="7">
    <location>
        <begin position="161"/>
        <end position="181"/>
    </location>
</feature>
<comment type="subcellular location">
    <subcellularLocation>
        <location evidence="1">Cell membrane</location>
        <topology evidence="1">Multi-pass membrane protein</topology>
    </subcellularLocation>
</comment>
<dbReference type="Proteomes" id="UP000228510">
    <property type="component" value="Unassembled WGS sequence"/>
</dbReference>
<feature type="transmembrane region" description="Helical" evidence="7">
    <location>
        <begin position="46"/>
        <end position="64"/>
    </location>
</feature>
<evidence type="ECO:0000313" key="8">
    <source>
        <dbReference type="EMBL" id="PIR92251.1"/>
    </source>
</evidence>
<dbReference type="Pfam" id="PF13440">
    <property type="entry name" value="Polysacc_synt_3"/>
    <property type="match status" value="1"/>
</dbReference>
<feature type="transmembrane region" description="Helical" evidence="7">
    <location>
        <begin position="188"/>
        <end position="207"/>
    </location>
</feature>
<keyword evidence="5 7" id="KW-1133">Transmembrane helix</keyword>
<feature type="transmembrane region" description="Helical" evidence="7">
    <location>
        <begin position="227"/>
        <end position="244"/>
    </location>
</feature>
<comment type="similarity">
    <text evidence="2">Belongs to the polysaccharide synthase family.</text>
</comment>
<feature type="transmembrane region" description="Helical" evidence="7">
    <location>
        <begin position="365"/>
        <end position="383"/>
    </location>
</feature>
<feature type="transmembrane region" description="Helical" evidence="7">
    <location>
        <begin position="389"/>
        <end position="406"/>
    </location>
</feature>
<feature type="transmembrane region" description="Helical" evidence="7">
    <location>
        <begin position="418"/>
        <end position="439"/>
    </location>
</feature>
<evidence type="ECO:0000256" key="7">
    <source>
        <dbReference type="SAM" id="Phobius"/>
    </source>
</evidence>
<evidence type="ECO:0000256" key="6">
    <source>
        <dbReference type="ARBA" id="ARBA00023136"/>
    </source>
</evidence>
<feature type="transmembrane region" description="Helical" evidence="7">
    <location>
        <begin position="296"/>
        <end position="320"/>
    </location>
</feature>
<dbReference type="GO" id="GO:0005886">
    <property type="term" value="C:plasma membrane"/>
    <property type="evidence" value="ECO:0007669"/>
    <property type="project" value="UniProtKB-SubCell"/>
</dbReference>
<sequence length="494" mass="55795">MTSSSRQLGTLSKSIHSGKWMTLSMVTQKTLSLVTFFILARLLTPADYGVIAAVLIITAVVEHFSNHGLGSALAQKQINIEPYLDAVWTINLFKSFLVAIIIFLLAPFLSYFFKIPEAVAVFRLAGLFIILPSLSNIRQIYFFTKLDFKNIFWRDLTSQLAYSVVAIASVFVISASFWALFLGHLARFITAALITYWLYPSLPYISFNFKQLLPFFKYGKWIAGQDMLNYFASLIDRLLIGRFLPIDMLGFYTKARDLSSLTTSSLTSIIRKVSFFAYNNVQSDLKKIQDGFIKSLDLILIVTLPFAFLLIVEGGAIISVLLGDQWLFLVLPLKVLSVANIFNALVSLVYPIFNSLGRPEINFRIIFFRLLISLPLLYFGIIWQQLVGVAMATGLVSILVLLYVIWESRKILQIGIRNVIPSFLHTSIALTPVVILALSLRPFIHSFNSNIIIFFWVLFLALVYICGIIISGYFVSGGPRETLFVIFKELKNKK</sequence>
<feature type="transmembrane region" description="Helical" evidence="7">
    <location>
        <begin position="92"/>
        <end position="113"/>
    </location>
</feature>
<accession>A0A2H0UZI4</accession>
<keyword evidence="3" id="KW-1003">Cell membrane</keyword>
<evidence type="ECO:0000313" key="9">
    <source>
        <dbReference type="Proteomes" id="UP000228510"/>
    </source>
</evidence>
<feature type="transmembrane region" description="Helical" evidence="7">
    <location>
        <begin position="326"/>
        <end position="353"/>
    </location>
</feature>
<dbReference type="PANTHER" id="PTHR30250:SF10">
    <property type="entry name" value="LIPOPOLYSACCHARIDE BIOSYNTHESIS PROTEIN WZXC"/>
    <property type="match status" value="1"/>
</dbReference>
<evidence type="ECO:0000256" key="1">
    <source>
        <dbReference type="ARBA" id="ARBA00004651"/>
    </source>
</evidence>
<proteinExistence type="inferred from homology"/>